<dbReference type="EMBL" id="OW240919">
    <property type="protein sequence ID" value="CAH2310891.1"/>
    <property type="molecule type" value="Genomic_DNA"/>
</dbReference>
<organism evidence="1 2">
    <name type="scientific">Pelobates cultripes</name>
    <name type="common">Western spadefoot toad</name>
    <dbReference type="NCBI Taxonomy" id="61616"/>
    <lineage>
        <taxon>Eukaryota</taxon>
        <taxon>Metazoa</taxon>
        <taxon>Chordata</taxon>
        <taxon>Craniata</taxon>
        <taxon>Vertebrata</taxon>
        <taxon>Euteleostomi</taxon>
        <taxon>Amphibia</taxon>
        <taxon>Batrachia</taxon>
        <taxon>Anura</taxon>
        <taxon>Pelobatoidea</taxon>
        <taxon>Pelobatidae</taxon>
        <taxon>Pelobates</taxon>
    </lineage>
</organism>
<dbReference type="AlphaFoldDB" id="A0AAD1SSL8"/>
<evidence type="ECO:0000313" key="2">
    <source>
        <dbReference type="Proteomes" id="UP001295444"/>
    </source>
</evidence>
<reference evidence="1" key="1">
    <citation type="submission" date="2022-03" db="EMBL/GenBank/DDBJ databases">
        <authorList>
            <person name="Alioto T."/>
            <person name="Alioto T."/>
            <person name="Gomez Garrido J."/>
        </authorList>
    </citation>
    <scope>NUCLEOTIDE SEQUENCE</scope>
</reference>
<name>A0AAD1SSL8_PELCU</name>
<dbReference type="Proteomes" id="UP001295444">
    <property type="component" value="Chromosome 08"/>
</dbReference>
<keyword evidence="2" id="KW-1185">Reference proteome</keyword>
<gene>
    <name evidence="1" type="ORF">PECUL_23A021330</name>
</gene>
<protein>
    <submittedName>
        <fullName evidence="1">Uncharacterized protein</fullName>
    </submittedName>
</protein>
<sequence length="218" mass="24808">MASPGHFTMASPGNPLHQHDISRTFFPWHHQEIPCIRMASPGHFTMSSPGDPLHQDGITRTFQHGITRNTLASGWHRKDNSAWNHQEHPCIRMASQGHFTMASPGDPLYQDGITKSLHLGITRRSLASGWHCHDNSQWHHQEIPYIRVALPGHFTMISPGDPLHQDGITRTFYRGITRRSLASGWYLQDISPWHHQVIPPRHYQEIPCIRIALSGHST</sequence>
<proteinExistence type="predicted"/>
<evidence type="ECO:0000313" key="1">
    <source>
        <dbReference type="EMBL" id="CAH2310891.1"/>
    </source>
</evidence>
<accession>A0AAD1SSL8</accession>